<dbReference type="RefSeq" id="XP_013896359.1">
    <property type="nucleotide sequence ID" value="XM_014040905.1"/>
</dbReference>
<dbReference type="InterPro" id="IPR017930">
    <property type="entry name" value="Myb_dom"/>
</dbReference>
<feature type="compositionally biased region" description="Gly residues" evidence="1">
    <location>
        <begin position="274"/>
        <end position="283"/>
    </location>
</feature>
<dbReference type="GO" id="GO:0000981">
    <property type="term" value="F:DNA-binding transcription factor activity, RNA polymerase II-specific"/>
    <property type="evidence" value="ECO:0007669"/>
    <property type="project" value="TreeGrafter"/>
</dbReference>
<dbReference type="AlphaFoldDB" id="A0A0D2M0Z5"/>
<name>A0A0D2M0Z5_9CHLO</name>
<dbReference type="OrthoDB" id="515134at2759"/>
<proteinExistence type="predicted"/>
<dbReference type="PANTHER" id="PTHR45614">
    <property type="entry name" value="MYB PROTEIN-RELATED"/>
    <property type="match status" value="1"/>
</dbReference>
<dbReference type="InterPro" id="IPR050560">
    <property type="entry name" value="MYB_TF"/>
</dbReference>
<accession>A0A0D2M0Z5</accession>
<dbReference type="CDD" id="cd00167">
    <property type="entry name" value="SANT"/>
    <property type="match status" value="2"/>
</dbReference>
<evidence type="ECO:0000259" key="3">
    <source>
        <dbReference type="PROSITE" id="PS51294"/>
    </source>
</evidence>
<dbReference type="GO" id="GO:0005634">
    <property type="term" value="C:nucleus"/>
    <property type="evidence" value="ECO:0007669"/>
    <property type="project" value="TreeGrafter"/>
</dbReference>
<organism evidence="4 5">
    <name type="scientific">Monoraphidium neglectum</name>
    <dbReference type="NCBI Taxonomy" id="145388"/>
    <lineage>
        <taxon>Eukaryota</taxon>
        <taxon>Viridiplantae</taxon>
        <taxon>Chlorophyta</taxon>
        <taxon>core chlorophytes</taxon>
        <taxon>Chlorophyceae</taxon>
        <taxon>CS clade</taxon>
        <taxon>Sphaeropleales</taxon>
        <taxon>Selenastraceae</taxon>
        <taxon>Monoraphidium</taxon>
    </lineage>
</organism>
<dbReference type="SMART" id="SM00717">
    <property type="entry name" value="SANT"/>
    <property type="match status" value="2"/>
</dbReference>
<feature type="domain" description="Myb-like" evidence="2">
    <location>
        <begin position="67"/>
        <end position="117"/>
    </location>
</feature>
<protein>
    <submittedName>
        <fullName evidence="4">Myb-related protein Zm1</fullName>
    </submittedName>
</protein>
<feature type="domain" description="Myb-like" evidence="2">
    <location>
        <begin position="12"/>
        <end position="66"/>
    </location>
</feature>
<feature type="domain" description="HTH myb-type" evidence="3">
    <location>
        <begin position="12"/>
        <end position="66"/>
    </location>
</feature>
<feature type="region of interest" description="Disordered" evidence="1">
    <location>
        <begin position="306"/>
        <end position="327"/>
    </location>
</feature>
<evidence type="ECO:0000313" key="5">
    <source>
        <dbReference type="Proteomes" id="UP000054498"/>
    </source>
</evidence>
<reference evidence="4 5" key="1">
    <citation type="journal article" date="2013" name="BMC Genomics">
        <title>Reconstruction of the lipid metabolism for the microalga Monoraphidium neglectum from its genome sequence reveals characteristics suitable for biofuel production.</title>
        <authorList>
            <person name="Bogen C."/>
            <person name="Al-Dilaimi A."/>
            <person name="Albersmeier A."/>
            <person name="Wichmann J."/>
            <person name="Grundmann M."/>
            <person name="Rupp O."/>
            <person name="Lauersen K.J."/>
            <person name="Blifernez-Klassen O."/>
            <person name="Kalinowski J."/>
            <person name="Goesmann A."/>
            <person name="Mussgnug J.H."/>
            <person name="Kruse O."/>
        </authorList>
    </citation>
    <scope>NUCLEOTIDE SEQUENCE [LARGE SCALE GENOMIC DNA]</scope>
    <source>
        <strain evidence="4 5">SAG 48.87</strain>
    </source>
</reference>
<dbReference type="KEGG" id="mng:MNEG_10622"/>
<feature type="region of interest" description="Disordered" evidence="1">
    <location>
        <begin position="151"/>
        <end position="182"/>
    </location>
</feature>
<feature type="domain" description="HTH myb-type" evidence="3">
    <location>
        <begin position="67"/>
        <end position="121"/>
    </location>
</feature>
<dbReference type="PROSITE" id="PS50090">
    <property type="entry name" value="MYB_LIKE"/>
    <property type="match status" value="2"/>
</dbReference>
<dbReference type="GO" id="GO:0000978">
    <property type="term" value="F:RNA polymerase II cis-regulatory region sequence-specific DNA binding"/>
    <property type="evidence" value="ECO:0007669"/>
    <property type="project" value="TreeGrafter"/>
</dbReference>
<dbReference type="InterPro" id="IPR009057">
    <property type="entry name" value="Homeodomain-like_sf"/>
</dbReference>
<feature type="region of interest" description="Disordered" evidence="1">
    <location>
        <begin position="595"/>
        <end position="654"/>
    </location>
</feature>
<feature type="compositionally biased region" description="Acidic residues" evidence="1">
    <location>
        <begin position="601"/>
        <end position="622"/>
    </location>
</feature>
<dbReference type="InterPro" id="IPR001005">
    <property type="entry name" value="SANT/Myb"/>
</dbReference>
<dbReference type="PROSITE" id="PS51294">
    <property type="entry name" value="HTH_MYB"/>
    <property type="match status" value="2"/>
</dbReference>
<dbReference type="PANTHER" id="PTHR45614:SF232">
    <property type="entry name" value="TRANSCRIPTION FACTOR MYB3R-2"/>
    <property type="match status" value="1"/>
</dbReference>
<feature type="region of interest" description="Disordered" evidence="1">
    <location>
        <begin position="263"/>
        <end position="289"/>
    </location>
</feature>
<evidence type="ECO:0000259" key="2">
    <source>
        <dbReference type="PROSITE" id="PS50090"/>
    </source>
</evidence>
<feature type="compositionally biased region" description="Low complexity" evidence="1">
    <location>
        <begin position="624"/>
        <end position="654"/>
    </location>
</feature>
<feature type="compositionally biased region" description="Gly residues" evidence="1">
    <location>
        <begin position="313"/>
        <end position="327"/>
    </location>
</feature>
<dbReference type="SUPFAM" id="SSF46689">
    <property type="entry name" value="Homeodomain-like"/>
    <property type="match status" value="1"/>
</dbReference>
<keyword evidence="5" id="KW-1185">Reference proteome</keyword>
<dbReference type="Pfam" id="PF00249">
    <property type="entry name" value="Myb_DNA-binding"/>
    <property type="match status" value="2"/>
</dbReference>
<sequence length="654" mass="64921">MRHHVHLVGEIKGTWKPEEDEALRRAVDRAGDKNWMAVAREVNMALAYEGGGRTAKQCRGRYMHHLKPGLKRGPWTWEEEETLVRSHQLLGNSWSKIAKYLPGRTETDIKNHWNCTLRKKMPWDDVHRSPLQRYQLAHGLSTGRAAMARVPGGPSPPRLGGHGGYDDGDEGEDDVAAAGMGDGSGGGGVPFAAYPPDVLVAAQDAAAELLESDAGRTMTPDVAAAVLASRGHPFDVAFTAVLLQLQHSVEAAAAASLDAAAEVQADGGPDGEEGGAGAGGGAEVGADDDGRAAAGHQLALKADSDAGHALEPGGDGHGGSQGDGGGGGSLAAAVAALAGLAAHRDPAAPSPPPPLPLAGPSVLAAPLAPVPSSGSGGLPLLLTAAPAPPAALPLVAALASEGSPRDVLRRVAAVLTALADGAEARANGGTGVAVDAADADVALEYLRERLGLGQAGSGCDAEMQPGLPSVTQAATPSLPPPALPLPRALQRQKRAADEGVPAPAAKRAALGGAGAANGMFVAEAPTVPRAAMAQLVAPPLLPQLVPLGSFTASASGALPLPVVAPRPEPAAAAADAAAAAAAAVSGAEIRAAMAAAMAGGDSDEEDEEEGDDEEEDEQEGDGGAECAGDSKGGVDAAAGSSGASSSGAAPHSEG</sequence>
<evidence type="ECO:0000313" key="4">
    <source>
        <dbReference type="EMBL" id="KIY97339.1"/>
    </source>
</evidence>
<gene>
    <name evidence="4" type="ORF">MNEG_10622</name>
</gene>
<feature type="compositionally biased region" description="Acidic residues" evidence="1">
    <location>
        <begin position="166"/>
        <end position="175"/>
    </location>
</feature>
<dbReference type="GeneID" id="25727803"/>
<dbReference type="EMBL" id="KK102612">
    <property type="protein sequence ID" value="KIY97339.1"/>
    <property type="molecule type" value="Genomic_DNA"/>
</dbReference>
<dbReference type="Proteomes" id="UP000054498">
    <property type="component" value="Unassembled WGS sequence"/>
</dbReference>
<evidence type="ECO:0000256" key="1">
    <source>
        <dbReference type="SAM" id="MobiDB-lite"/>
    </source>
</evidence>
<dbReference type="Gene3D" id="1.10.10.60">
    <property type="entry name" value="Homeodomain-like"/>
    <property type="match status" value="2"/>
</dbReference>